<comment type="subcellular location">
    <subcellularLocation>
        <location evidence="1 10">Cell inner membrane</location>
    </subcellularLocation>
</comment>
<sequence length="339" mass="37277">MASSANRRAHFSFQCPARRAQQGMAVIGVLLVVAIIAVLAAAMMGRQTVAIRGVQSELTRLQAGWLLRGELARAQLTLRAEAMRGPVTRLDGRWNRPVAGLTIGPVAGEPARLFSEIVDEQAKFNLRNLVDNGLPDPIEIDAFLRLCALLGVPEEQGMLMARRVVVSLVAAERRTDAAPPESEAARAAAERLGLADIPQRELAPRLRVVEDLLAVPHVAAESVARLQPYVTVLPRRTWINGNTASAELIAAWVPGLPLERARALLQTRDGGQWFINRGDFVNRLQMPELVANTVHIGITSQWFRVSAALRLPHTLVMMQALLHDDKETLPRVIWFREGV</sequence>
<evidence type="ECO:0000256" key="8">
    <source>
        <dbReference type="ARBA" id="ARBA00022989"/>
    </source>
</evidence>
<keyword evidence="3 10" id="KW-0813">Transport</keyword>
<dbReference type="PANTHER" id="PTHR38831">
    <property type="entry name" value="TYPE II SECRETION SYSTEM PROTEIN K"/>
    <property type="match status" value="1"/>
</dbReference>
<evidence type="ECO:0000256" key="9">
    <source>
        <dbReference type="ARBA" id="ARBA00023136"/>
    </source>
</evidence>
<dbReference type="PIRSF" id="PIRSF002786">
    <property type="entry name" value="XcpX"/>
    <property type="match status" value="1"/>
</dbReference>
<dbReference type="EMBL" id="CP050854">
    <property type="protein sequence ID" value="QTF08720.1"/>
    <property type="molecule type" value="Genomic_DNA"/>
</dbReference>
<evidence type="ECO:0000256" key="11">
    <source>
        <dbReference type="SAM" id="Phobius"/>
    </source>
</evidence>
<protein>
    <recommendedName>
        <fullName evidence="10">Type II secretion system protein K</fullName>
    </recommendedName>
</protein>
<dbReference type="SUPFAM" id="SSF54523">
    <property type="entry name" value="Pili subunits"/>
    <property type="match status" value="1"/>
</dbReference>
<evidence type="ECO:0000256" key="10">
    <source>
        <dbReference type="PIRNR" id="PIRNR002786"/>
    </source>
</evidence>
<evidence type="ECO:0000259" key="12">
    <source>
        <dbReference type="Pfam" id="PF03934"/>
    </source>
</evidence>
<keyword evidence="8 11" id="KW-1133">Transmembrane helix</keyword>
<keyword evidence="4 10" id="KW-1003">Cell membrane</keyword>
<name>A0ABX7UX37_9GAMM</name>
<keyword evidence="9 10" id="KW-0472">Membrane</keyword>
<dbReference type="PANTHER" id="PTHR38831:SF1">
    <property type="entry name" value="TYPE II SECRETION SYSTEM PROTEIN K-RELATED"/>
    <property type="match status" value="1"/>
</dbReference>
<evidence type="ECO:0000256" key="1">
    <source>
        <dbReference type="ARBA" id="ARBA00004533"/>
    </source>
</evidence>
<dbReference type="InterPro" id="IPR045584">
    <property type="entry name" value="Pilin-like"/>
</dbReference>
<gene>
    <name evidence="14" type="primary">gspK</name>
    <name evidence="14" type="ORF">HC231_13025</name>
</gene>
<dbReference type="Gene3D" id="3.30.1300.30">
    <property type="entry name" value="GSPII I/J protein-like"/>
    <property type="match status" value="1"/>
</dbReference>
<keyword evidence="15" id="KW-1185">Reference proteome</keyword>
<comment type="similarity">
    <text evidence="2 10">Belongs to the GSP K family.</text>
</comment>
<dbReference type="Pfam" id="PF21687">
    <property type="entry name" value="T2SSK_1st"/>
    <property type="match status" value="1"/>
</dbReference>
<evidence type="ECO:0000256" key="5">
    <source>
        <dbReference type="ARBA" id="ARBA00022519"/>
    </source>
</evidence>
<evidence type="ECO:0000313" key="14">
    <source>
        <dbReference type="EMBL" id="QTF08720.1"/>
    </source>
</evidence>
<proteinExistence type="inferred from homology"/>
<evidence type="ECO:0000256" key="2">
    <source>
        <dbReference type="ARBA" id="ARBA00007246"/>
    </source>
</evidence>
<dbReference type="Pfam" id="PF03934">
    <property type="entry name" value="T2SSK"/>
    <property type="match status" value="1"/>
</dbReference>
<evidence type="ECO:0000256" key="4">
    <source>
        <dbReference type="ARBA" id="ARBA00022475"/>
    </source>
</evidence>
<organism evidence="14 15">
    <name type="scientific">Brenneria izadpanahii</name>
    <dbReference type="NCBI Taxonomy" id="2722756"/>
    <lineage>
        <taxon>Bacteria</taxon>
        <taxon>Pseudomonadati</taxon>
        <taxon>Pseudomonadota</taxon>
        <taxon>Gammaproteobacteria</taxon>
        <taxon>Enterobacterales</taxon>
        <taxon>Pectobacteriaceae</taxon>
        <taxon>Brenneria</taxon>
    </lineage>
</organism>
<evidence type="ECO:0000256" key="3">
    <source>
        <dbReference type="ARBA" id="ARBA00022448"/>
    </source>
</evidence>
<evidence type="ECO:0000259" key="13">
    <source>
        <dbReference type="Pfam" id="PF21687"/>
    </source>
</evidence>
<dbReference type="InterPro" id="IPR049179">
    <property type="entry name" value="T2SSK_SAM-like_2nd"/>
</dbReference>
<dbReference type="InterPro" id="IPR049031">
    <property type="entry name" value="T2SSK_SAM-like_1st"/>
</dbReference>
<evidence type="ECO:0000313" key="15">
    <source>
        <dbReference type="Proteomes" id="UP000671960"/>
    </source>
</evidence>
<feature type="domain" description="T2SS protein K second SAM-like" evidence="12">
    <location>
        <begin position="239"/>
        <end position="298"/>
    </location>
</feature>
<feature type="transmembrane region" description="Helical" evidence="11">
    <location>
        <begin position="24"/>
        <end position="45"/>
    </location>
</feature>
<dbReference type="InterPro" id="IPR038072">
    <property type="entry name" value="GspK_central_sf"/>
</dbReference>
<dbReference type="SUPFAM" id="SSF47781">
    <property type="entry name" value="RuvA domain 2-like"/>
    <property type="match status" value="1"/>
</dbReference>
<keyword evidence="6 11" id="KW-0812">Transmembrane</keyword>
<dbReference type="NCBIfam" id="NF037980">
    <property type="entry name" value="T2SS_GspK"/>
    <property type="match status" value="1"/>
</dbReference>
<dbReference type="Gene3D" id="1.10.40.60">
    <property type="entry name" value="EpsJ-like"/>
    <property type="match status" value="2"/>
</dbReference>
<dbReference type="RefSeq" id="WP_208227059.1">
    <property type="nucleotide sequence ID" value="NZ_CP050854.1"/>
</dbReference>
<accession>A0ABX7UX37</accession>
<keyword evidence="7" id="KW-0653">Protein transport</keyword>
<dbReference type="InterPro" id="IPR010994">
    <property type="entry name" value="RuvA_2-like"/>
</dbReference>
<dbReference type="Proteomes" id="UP000671960">
    <property type="component" value="Chromosome"/>
</dbReference>
<evidence type="ECO:0000256" key="7">
    <source>
        <dbReference type="ARBA" id="ARBA00022927"/>
    </source>
</evidence>
<dbReference type="InterPro" id="IPR005628">
    <property type="entry name" value="GspK"/>
</dbReference>
<evidence type="ECO:0000256" key="6">
    <source>
        <dbReference type="ARBA" id="ARBA00022692"/>
    </source>
</evidence>
<dbReference type="SUPFAM" id="SSF158544">
    <property type="entry name" value="GspK insert domain-like"/>
    <property type="match status" value="1"/>
</dbReference>
<keyword evidence="5 10" id="KW-0997">Cell inner membrane</keyword>
<feature type="domain" description="T2SS protein K first SAM-like" evidence="13">
    <location>
        <begin position="122"/>
        <end position="234"/>
    </location>
</feature>
<reference evidence="14 15" key="1">
    <citation type="submission" date="2020-03" db="EMBL/GenBank/DDBJ databases">
        <authorList>
            <person name="Bakhshi Ganjeh M."/>
        </authorList>
    </citation>
    <scope>NUCLEOTIDE SEQUENCE [LARGE SCALE GENOMIC DNA]</scope>
    <source>
        <strain evidence="15">Iran 50</strain>
    </source>
</reference>